<organism evidence="3 4">
    <name type="scientific">Mycobacterium numidiamassiliense</name>
    <dbReference type="NCBI Taxonomy" id="1841861"/>
    <lineage>
        <taxon>Bacteria</taxon>
        <taxon>Bacillati</taxon>
        <taxon>Actinomycetota</taxon>
        <taxon>Actinomycetes</taxon>
        <taxon>Mycobacteriales</taxon>
        <taxon>Mycobacteriaceae</taxon>
        <taxon>Mycobacterium</taxon>
    </lineage>
</organism>
<dbReference type="EMBL" id="FUEZ01000004">
    <property type="protein sequence ID" value="SPM40269.1"/>
    <property type="molecule type" value="Genomic_DNA"/>
</dbReference>
<keyword evidence="1" id="KW-1133">Transmembrane helix</keyword>
<dbReference type="AlphaFoldDB" id="A0A2U3P935"/>
<keyword evidence="4" id="KW-1185">Reference proteome</keyword>
<protein>
    <recommendedName>
        <fullName evidence="2">Mce/MlaD domain-containing protein</fullName>
    </recommendedName>
</protein>
<proteinExistence type="predicted"/>
<keyword evidence="1" id="KW-0812">Transmembrane</keyword>
<sequence length="378" mass="40803">MTSLLRVSERDQGRILARIGAVAVLLVAIAVAAYFVIHPFAHAKNLISVAIETPYVGQGVVGGTPVIMHGVKVGQVTAISSLPGGRVRLNADLESGPTTGLTDAMGIDFRPSNYFGVTGINLTPGDGGQPLRRGSAISVKPKGNFALQALLYRLGELSNQVVTNQLVQVVERATRYTDALNPLLDTMIIVTTTVTNVQKVSTGQLLRNTTGINVAFPGFVDALVNTEDMWVRSDMGTGFDAERSFKDNPYVSTYDNPLLNYYKDALHLMQSHPDKFVFGRWGEWLVGAKTDLFGPVGHLLSSHVYELFPVVDSIRALTDVVPKLIPPTNIADTLRELRTRLERMYTGSGDQRALQVRVILDELPGVAGPIGLALGAAQ</sequence>
<evidence type="ECO:0000313" key="4">
    <source>
        <dbReference type="Proteomes" id="UP000240424"/>
    </source>
</evidence>
<dbReference type="InterPro" id="IPR003399">
    <property type="entry name" value="Mce/MlaD"/>
</dbReference>
<dbReference type="STRING" id="1841861.GCA_900157365_00783"/>
<feature type="transmembrane region" description="Helical" evidence="1">
    <location>
        <begin position="15"/>
        <end position="37"/>
    </location>
</feature>
<evidence type="ECO:0000313" key="3">
    <source>
        <dbReference type="EMBL" id="SPM40269.1"/>
    </source>
</evidence>
<name>A0A2U3P935_9MYCO</name>
<gene>
    <name evidence="3" type="ORF">MNAB215_2465</name>
</gene>
<feature type="domain" description="Mce/MlaD" evidence="2">
    <location>
        <begin position="51"/>
        <end position="125"/>
    </location>
</feature>
<evidence type="ECO:0000259" key="2">
    <source>
        <dbReference type="Pfam" id="PF02470"/>
    </source>
</evidence>
<keyword evidence="1" id="KW-0472">Membrane</keyword>
<reference evidence="3 4" key="1">
    <citation type="submission" date="2017-01" db="EMBL/GenBank/DDBJ databases">
        <authorList>
            <consortium name="Urmite Genomes"/>
        </authorList>
    </citation>
    <scope>NUCLEOTIDE SEQUENCE [LARGE SCALE GENOMIC DNA]</scope>
    <source>
        <strain evidence="3 4">AB215</strain>
    </source>
</reference>
<dbReference type="Proteomes" id="UP000240424">
    <property type="component" value="Unassembled WGS sequence"/>
</dbReference>
<dbReference type="RefSeq" id="WP_077079101.1">
    <property type="nucleotide sequence ID" value="NZ_FUEZ01000004.1"/>
</dbReference>
<evidence type="ECO:0000256" key="1">
    <source>
        <dbReference type="SAM" id="Phobius"/>
    </source>
</evidence>
<accession>A0A2U3P935</accession>
<dbReference type="OrthoDB" id="4367361at2"/>
<dbReference type="Pfam" id="PF02470">
    <property type="entry name" value="MlaD"/>
    <property type="match status" value="1"/>
</dbReference>